<name>A0ABV6LQ01_9BACI</name>
<dbReference type="InterPro" id="IPR042001">
    <property type="entry name" value="Sortase_F"/>
</dbReference>
<dbReference type="RefSeq" id="WP_377348512.1">
    <property type="nucleotide sequence ID" value="NZ_JBHLTP010000011.1"/>
</dbReference>
<dbReference type="EMBL" id="JBHLTP010000011">
    <property type="protein sequence ID" value="MFC0524487.1"/>
    <property type="molecule type" value="Genomic_DNA"/>
</dbReference>
<dbReference type="PROSITE" id="PS51257">
    <property type="entry name" value="PROKAR_LIPOPROTEIN"/>
    <property type="match status" value="1"/>
</dbReference>
<accession>A0ABV6LQ01</accession>
<comment type="caution">
    <text evidence="4">The sequence shown here is derived from an EMBL/GenBank/DDBJ whole genome shotgun (WGS) entry which is preliminary data.</text>
</comment>
<sequence length="220" mass="23954">MRKLSFVVVFGVILIALAACGNQGSTSSDNQTETSREDTQASQTSNQEANTEEQAVQTSKSKVEFEKDNRKGITPTSIEIPAIGVKTSIEHVGTLENGQMDVPKNTDNTAWYEEGPKPGAPGNSVIAGHVDDLTSPAVFYKLDQLKEGDQIIIKGKSGEKVTFAVQESNVYPRKDAPIDKIFGYSYRSMLNLITCTGEFNPATTERAERLVVSAKLVQHK</sequence>
<dbReference type="InterPro" id="IPR023365">
    <property type="entry name" value="Sortase_dom-sf"/>
</dbReference>
<feature type="region of interest" description="Disordered" evidence="2">
    <location>
        <begin position="23"/>
        <end position="70"/>
    </location>
</feature>
<evidence type="ECO:0000256" key="3">
    <source>
        <dbReference type="SAM" id="SignalP"/>
    </source>
</evidence>
<dbReference type="Gene3D" id="2.40.260.10">
    <property type="entry name" value="Sortase"/>
    <property type="match status" value="1"/>
</dbReference>
<feature type="compositionally biased region" description="Polar residues" evidence="2">
    <location>
        <begin position="40"/>
        <end position="60"/>
    </location>
</feature>
<dbReference type="InterPro" id="IPR005754">
    <property type="entry name" value="Sortase"/>
</dbReference>
<protein>
    <submittedName>
        <fullName evidence="4">Sortase domain-bontaining protein</fullName>
    </submittedName>
</protein>
<evidence type="ECO:0000256" key="2">
    <source>
        <dbReference type="SAM" id="MobiDB-lite"/>
    </source>
</evidence>
<keyword evidence="5" id="KW-1185">Reference proteome</keyword>
<proteinExistence type="predicted"/>
<dbReference type="SUPFAM" id="SSF63817">
    <property type="entry name" value="Sortase"/>
    <property type="match status" value="1"/>
</dbReference>
<organism evidence="4 5">
    <name type="scientific">Pontibacillus salicampi</name>
    <dbReference type="NCBI Taxonomy" id="1449801"/>
    <lineage>
        <taxon>Bacteria</taxon>
        <taxon>Bacillati</taxon>
        <taxon>Bacillota</taxon>
        <taxon>Bacilli</taxon>
        <taxon>Bacillales</taxon>
        <taxon>Bacillaceae</taxon>
        <taxon>Pontibacillus</taxon>
    </lineage>
</organism>
<evidence type="ECO:0000256" key="1">
    <source>
        <dbReference type="ARBA" id="ARBA00022801"/>
    </source>
</evidence>
<feature type="signal peptide" evidence="3">
    <location>
        <begin position="1"/>
        <end position="18"/>
    </location>
</feature>
<feature type="compositionally biased region" description="Polar residues" evidence="2">
    <location>
        <begin position="23"/>
        <end position="33"/>
    </location>
</feature>
<reference evidence="4 5" key="1">
    <citation type="submission" date="2024-09" db="EMBL/GenBank/DDBJ databases">
        <authorList>
            <person name="Sun Q."/>
            <person name="Mori K."/>
        </authorList>
    </citation>
    <scope>NUCLEOTIDE SEQUENCE [LARGE SCALE GENOMIC DNA]</scope>
    <source>
        <strain evidence="4 5">NCAIM B.02529</strain>
    </source>
</reference>
<feature type="compositionally biased region" description="Basic and acidic residues" evidence="2">
    <location>
        <begin position="61"/>
        <end position="70"/>
    </location>
</feature>
<dbReference type="Pfam" id="PF04203">
    <property type="entry name" value="Sortase"/>
    <property type="match status" value="1"/>
</dbReference>
<dbReference type="CDD" id="cd05829">
    <property type="entry name" value="Sortase_F"/>
    <property type="match status" value="1"/>
</dbReference>
<gene>
    <name evidence="4" type="ORF">ACFFGV_13005</name>
</gene>
<dbReference type="Proteomes" id="UP001589836">
    <property type="component" value="Unassembled WGS sequence"/>
</dbReference>
<feature type="chain" id="PRO_5046044503" evidence="3">
    <location>
        <begin position="19"/>
        <end position="220"/>
    </location>
</feature>
<evidence type="ECO:0000313" key="5">
    <source>
        <dbReference type="Proteomes" id="UP001589836"/>
    </source>
</evidence>
<keyword evidence="3" id="KW-0732">Signal</keyword>
<keyword evidence="1" id="KW-0378">Hydrolase</keyword>
<evidence type="ECO:0000313" key="4">
    <source>
        <dbReference type="EMBL" id="MFC0524487.1"/>
    </source>
</evidence>